<evidence type="ECO:0000313" key="2">
    <source>
        <dbReference type="Proteomes" id="UP000278327"/>
    </source>
</evidence>
<proteinExistence type="predicted"/>
<name>A0A3N0AUZ1_9ACTN</name>
<sequence length="280" mass="31633">MIKNPRRVKDLIRNKAQGDSTKAQTLQRHYAMERLLERISVSHYRDNFILKGGMLVSSMIGIDQRSTMDVDATMTGQTLSPKNALKIVSEIAAIELDDDMTFEVGDSREIMKDSEYGGVQIPIRAYLGRMEIKLKIDISTGDAITPSKVAFQFPLMLEDRKIDIWAYNLETVLAEKAETVIVRGVLNTRMRDFYDIFMLTTVYDPIDAAIFRDAIRATAANRGHSEYLPRAGEAMSQIERSSELSEQWQRYLVGNPFAVEAKWDDVVSSVRGLLATGELI</sequence>
<keyword evidence="1" id="KW-0808">Transferase</keyword>
<comment type="caution">
    <text evidence="1">The sequence shown here is derived from an EMBL/GenBank/DDBJ whole genome shotgun (WGS) entry which is preliminary data.</text>
</comment>
<dbReference type="AlphaFoldDB" id="A0A3N0AUZ1"/>
<dbReference type="Pfam" id="PF08843">
    <property type="entry name" value="AbiEii"/>
    <property type="match status" value="1"/>
</dbReference>
<dbReference type="InterPro" id="IPR014942">
    <property type="entry name" value="AbiEii"/>
</dbReference>
<keyword evidence="2" id="KW-1185">Reference proteome</keyword>
<protein>
    <submittedName>
        <fullName evidence="1">Nucleotidyl transferase AbiEii/AbiGii toxin family protein</fullName>
    </submittedName>
</protein>
<dbReference type="EMBL" id="QICA01000005">
    <property type="protein sequence ID" value="RNL38683.1"/>
    <property type="molecule type" value="Genomic_DNA"/>
</dbReference>
<organism evidence="1 2">
    <name type="scientific">Adlercreutzia equolifaciens subsp. celatus DSM 18785</name>
    <dbReference type="NCBI Taxonomy" id="1121021"/>
    <lineage>
        <taxon>Bacteria</taxon>
        <taxon>Bacillati</taxon>
        <taxon>Actinomycetota</taxon>
        <taxon>Coriobacteriia</taxon>
        <taxon>Eggerthellales</taxon>
        <taxon>Eggerthellaceae</taxon>
        <taxon>Adlercreutzia</taxon>
    </lineage>
</organism>
<gene>
    <name evidence="1" type="ORF">DMP10_04330</name>
</gene>
<reference evidence="1 2" key="1">
    <citation type="journal article" date="2019" name="Microbiol. Resour. Announc.">
        <title>Draft Genome Sequences of Type Strains of Gordonibacter faecihominis, Paraeggerthella hongkongensis, Parvibacter caecicola,Slackia equolifaciens, Slackia faecicanis, and Slackia isoflavoniconvertens.</title>
        <authorList>
            <person name="Danylec N."/>
            <person name="Stoll D.A."/>
            <person name="Dotsch A."/>
            <person name="Huch M."/>
        </authorList>
    </citation>
    <scope>NUCLEOTIDE SEQUENCE [LARGE SCALE GENOMIC DNA]</scope>
    <source>
        <strain evidence="1 2">DSM 18785</strain>
    </source>
</reference>
<accession>A0A3N0AUZ1</accession>
<dbReference type="Proteomes" id="UP000278327">
    <property type="component" value="Unassembled WGS sequence"/>
</dbReference>
<dbReference type="GO" id="GO:0016740">
    <property type="term" value="F:transferase activity"/>
    <property type="evidence" value="ECO:0007669"/>
    <property type="project" value="UniProtKB-KW"/>
</dbReference>
<dbReference type="RefSeq" id="WP_117283749.1">
    <property type="nucleotide sequence ID" value="NZ_JAMTCE010000004.1"/>
</dbReference>
<evidence type="ECO:0000313" key="1">
    <source>
        <dbReference type="EMBL" id="RNL38683.1"/>
    </source>
</evidence>